<dbReference type="Pfam" id="PF07992">
    <property type="entry name" value="Pyr_redox_2"/>
    <property type="match status" value="1"/>
</dbReference>
<proteinExistence type="predicted"/>
<keyword evidence="5" id="KW-1185">Reference proteome</keyword>
<dbReference type="EMBL" id="SLVX01000018">
    <property type="protein sequence ID" value="TCN39022.1"/>
    <property type="molecule type" value="Genomic_DNA"/>
</dbReference>
<keyword evidence="1" id="KW-0560">Oxidoreductase</keyword>
<dbReference type="PANTHER" id="PTHR42949">
    <property type="entry name" value="ANAEROBIC GLYCEROL-3-PHOSPHATE DEHYDROGENASE SUBUNIT B"/>
    <property type="match status" value="1"/>
</dbReference>
<organism evidence="4 5">
    <name type="scientific">Shinella granuli</name>
    <dbReference type="NCBI Taxonomy" id="323621"/>
    <lineage>
        <taxon>Bacteria</taxon>
        <taxon>Pseudomonadati</taxon>
        <taxon>Pseudomonadota</taxon>
        <taxon>Alphaproteobacteria</taxon>
        <taxon>Hyphomicrobiales</taxon>
        <taxon>Rhizobiaceae</taxon>
        <taxon>Shinella</taxon>
    </lineage>
</organism>
<dbReference type="Gene3D" id="1.10.10.1100">
    <property type="entry name" value="BFD-like [2Fe-2S]-binding domain"/>
    <property type="match status" value="1"/>
</dbReference>
<dbReference type="PIRSF" id="PIRSF037495">
    <property type="entry name" value="Opine_OX_OoxA/HcnB"/>
    <property type="match status" value="1"/>
</dbReference>
<evidence type="ECO:0000256" key="1">
    <source>
        <dbReference type="ARBA" id="ARBA00023002"/>
    </source>
</evidence>
<dbReference type="AlphaFoldDB" id="A0A4R2CGT2"/>
<dbReference type="PRINTS" id="PR00411">
    <property type="entry name" value="PNDRDTASEI"/>
</dbReference>
<sequence>MTLTIIRNADDLSARYDIAIVGAGPAGMAAATECARLGLAVVVFDENAEAGGQIYRAIERNTRAGRPYLGSDYGRGAGLWAAFCATAASHVPSAAVWSLEQQGEGAAALAELRVSVAGRSRIVLARRVVLATGATERPMPVRGWTLPGVMSVGAAQIALKASALLPEGPVVLTGSGPLLYLYADQVLAAGGTIDAILETTPRRNWLRAAPHVFSFLASPYAWKGLGLMLRVRRAVRVFRAVTALEITGKDRADGVTFMAGGKTVSLPARSVFLHQGVIPHANLANAAGCALAWNDRQKCFAPVVDGEGRSTRPAIFIAGDGNGIAGAVVAEFDGRIAGIAAGLEVLGAGSSEASRRFVRLRKRALRGRAFIDLAYQPALSFRAPAAGDVVACRCEEVSVGAIREAAALGVAGPNQLKTMLRCGMGPCQGRMCAATVTELLADAQQRHPADVGTYRLRPPIKPVPLCEIAALPHTSEAVYAVTGGHSGH</sequence>
<dbReference type="RefSeq" id="WP_133035898.1">
    <property type="nucleotide sequence ID" value="NZ_BAABEI010000012.1"/>
</dbReference>
<dbReference type="InterPro" id="IPR023753">
    <property type="entry name" value="FAD/NAD-binding_dom"/>
</dbReference>
<dbReference type="Gene3D" id="3.50.50.60">
    <property type="entry name" value="FAD/NAD(P)-binding domain"/>
    <property type="match status" value="2"/>
</dbReference>
<evidence type="ECO:0000259" key="3">
    <source>
        <dbReference type="Pfam" id="PF17806"/>
    </source>
</evidence>
<name>A0A4R2CGT2_SHIGR</name>
<dbReference type="Pfam" id="PF17806">
    <property type="entry name" value="SO_alpha_A3"/>
    <property type="match status" value="1"/>
</dbReference>
<gene>
    <name evidence="4" type="ORF">EV665_118108</name>
</gene>
<accession>A0A4R2CGT2</accession>
<dbReference type="CDD" id="cd19946">
    <property type="entry name" value="GlpA-like_Fer2_BFD-like"/>
    <property type="match status" value="1"/>
</dbReference>
<dbReference type="PANTHER" id="PTHR42949:SF3">
    <property type="entry name" value="ANAEROBIC GLYCEROL-3-PHOSPHATE DEHYDROGENASE SUBUNIT B"/>
    <property type="match status" value="1"/>
</dbReference>
<dbReference type="SUPFAM" id="SSF51905">
    <property type="entry name" value="FAD/NAD(P)-binding domain"/>
    <property type="match status" value="1"/>
</dbReference>
<protein>
    <submittedName>
        <fullName evidence="4">Thioredoxin reductase</fullName>
    </submittedName>
</protein>
<feature type="domain" description="SoxA A3" evidence="3">
    <location>
        <begin position="395"/>
        <end position="470"/>
    </location>
</feature>
<dbReference type="InterPro" id="IPR041117">
    <property type="entry name" value="SoxA_A3"/>
</dbReference>
<comment type="caution">
    <text evidence="4">The sequence shown here is derived from an EMBL/GenBank/DDBJ whole genome shotgun (WGS) entry which is preliminary data.</text>
</comment>
<dbReference type="InterPro" id="IPR041854">
    <property type="entry name" value="BFD-like_2Fe2S-bd_dom_sf"/>
</dbReference>
<evidence type="ECO:0000313" key="4">
    <source>
        <dbReference type="EMBL" id="TCN39022.1"/>
    </source>
</evidence>
<evidence type="ECO:0000313" key="5">
    <source>
        <dbReference type="Proteomes" id="UP000295351"/>
    </source>
</evidence>
<dbReference type="Proteomes" id="UP000295351">
    <property type="component" value="Unassembled WGS sequence"/>
</dbReference>
<dbReference type="GO" id="GO:0016491">
    <property type="term" value="F:oxidoreductase activity"/>
    <property type="evidence" value="ECO:0007669"/>
    <property type="project" value="UniProtKB-KW"/>
</dbReference>
<dbReference type="InterPro" id="IPR036188">
    <property type="entry name" value="FAD/NAD-bd_sf"/>
</dbReference>
<feature type="domain" description="FAD/NAD(P)-binding" evidence="2">
    <location>
        <begin position="16"/>
        <end position="332"/>
    </location>
</feature>
<dbReference type="InterPro" id="IPR051691">
    <property type="entry name" value="Metab_Enz_Cyan_OpOx_G3PDH"/>
</dbReference>
<reference evidence="4 5" key="1">
    <citation type="submission" date="2019-03" db="EMBL/GenBank/DDBJ databases">
        <title>Genomic Encyclopedia of Type Strains, Phase IV (KMG-IV): sequencing the most valuable type-strain genomes for metagenomic binning, comparative biology and taxonomic classification.</title>
        <authorList>
            <person name="Goeker M."/>
        </authorList>
    </citation>
    <scope>NUCLEOTIDE SEQUENCE [LARGE SCALE GENOMIC DNA]</scope>
    <source>
        <strain evidence="4 5">DSM 18401</strain>
    </source>
</reference>
<dbReference type="InterPro" id="IPR017224">
    <property type="entry name" value="Opine_Oxase_asu/HCN_bsu"/>
</dbReference>
<evidence type="ECO:0000259" key="2">
    <source>
        <dbReference type="Pfam" id="PF07992"/>
    </source>
</evidence>
<dbReference type="PRINTS" id="PR00368">
    <property type="entry name" value="FADPNR"/>
</dbReference>